<dbReference type="Proteomes" id="UP000460298">
    <property type="component" value="Unassembled WGS sequence"/>
</dbReference>
<keyword evidence="1" id="KW-0378">Hydrolase</keyword>
<accession>A0A833M0W3</accession>
<dbReference type="InterPro" id="IPR036412">
    <property type="entry name" value="HAD-like_sf"/>
</dbReference>
<dbReference type="InterPro" id="IPR050582">
    <property type="entry name" value="HAD-like_SerB"/>
</dbReference>
<evidence type="ECO:0000313" key="2">
    <source>
        <dbReference type="Proteomes" id="UP000460298"/>
    </source>
</evidence>
<dbReference type="EMBL" id="WBUI01000013">
    <property type="protein sequence ID" value="KAB2931522.1"/>
    <property type="molecule type" value="Genomic_DNA"/>
</dbReference>
<dbReference type="GO" id="GO:0016787">
    <property type="term" value="F:hydrolase activity"/>
    <property type="evidence" value="ECO:0007669"/>
    <property type="project" value="UniProtKB-KW"/>
</dbReference>
<dbReference type="Gene3D" id="3.40.50.1000">
    <property type="entry name" value="HAD superfamily/HAD-like"/>
    <property type="match status" value="1"/>
</dbReference>
<proteinExistence type="predicted"/>
<dbReference type="PANTHER" id="PTHR43344">
    <property type="entry name" value="PHOSPHOSERINE PHOSPHATASE"/>
    <property type="match status" value="1"/>
</dbReference>
<protein>
    <submittedName>
        <fullName evidence="1">Haloacid dehalogenase-like hydrolase</fullName>
    </submittedName>
</protein>
<dbReference type="PROSITE" id="PS51257">
    <property type="entry name" value="PROKAR_LIPOPROTEIN"/>
    <property type="match status" value="1"/>
</dbReference>
<dbReference type="Pfam" id="PF12710">
    <property type="entry name" value="HAD"/>
    <property type="match status" value="1"/>
</dbReference>
<dbReference type="SUPFAM" id="SSF56784">
    <property type="entry name" value="HAD-like"/>
    <property type="match status" value="1"/>
</dbReference>
<comment type="caution">
    <text evidence="1">The sequence shown here is derived from an EMBL/GenBank/DDBJ whole genome shotgun (WGS) entry which is preliminary data.</text>
</comment>
<evidence type="ECO:0000313" key="1">
    <source>
        <dbReference type="EMBL" id="KAB2931522.1"/>
    </source>
</evidence>
<dbReference type="InterPro" id="IPR023214">
    <property type="entry name" value="HAD_sf"/>
</dbReference>
<dbReference type="AlphaFoldDB" id="A0A833M0W3"/>
<reference evidence="1 2" key="1">
    <citation type="submission" date="2019-10" db="EMBL/GenBank/DDBJ databases">
        <title>Extracellular Electron Transfer in a Candidatus Methanoperedens spp. Enrichment Culture.</title>
        <authorList>
            <person name="Berger S."/>
            <person name="Rangel Shaw D."/>
            <person name="Berben T."/>
            <person name="In 'T Zandt M."/>
            <person name="Frank J."/>
            <person name="Reimann J."/>
            <person name="Jetten M.S.M."/>
            <person name="Welte C.U."/>
        </authorList>
    </citation>
    <scope>NUCLEOTIDE SEQUENCE [LARGE SCALE GENOMIC DNA]</scope>
    <source>
        <strain evidence="1">SB12</strain>
    </source>
</reference>
<organism evidence="1 2">
    <name type="scientific">Leptonema illini</name>
    <dbReference type="NCBI Taxonomy" id="183"/>
    <lineage>
        <taxon>Bacteria</taxon>
        <taxon>Pseudomonadati</taxon>
        <taxon>Spirochaetota</taxon>
        <taxon>Spirochaetia</taxon>
        <taxon>Leptospirales</taxon>
        <taxon>Leptospiraceae</taxon>
        <taxon>Leptonema</taxon>
    </lineage>
</organism>
<name>A0A833M0W3_9LEPT</name>
<gene>
    <name evidence="1" type="ORF">F9K24_13065</name>
</gene>
<sequence length="302" mass="34243">MFSFRPLLRPLVGSGLLFGLLPSFFALFLAVSCSKSVEGFSAETNERLQEFFERHRHTQSRKVAVFDGDGTVFGQVPHYLADECLFQYAKKHPAHRPEIIERMRGLSNVSIPYVQLRVHYFAGQTPEFFRELGQECYERDYRDREYPQMKRLISLLQDEGFEVWIVTASPEVLYQGFLSEALGIPLTNVVGVKSIVREGRMSEEIVQPVPQDEGKLEAIATFVQARPLLVGGNSRGDREMIGFASDLHLIINPDEHVEAGETESVASVARQSGWLVERIEDRPAPGFPAVSREYGIRQNKEH</sequence>